<keyword evidence="1" id="KW-0812">Transmembrane</keyword>
<reference evidence="2 3" key="1">
    <citation type="submission" date="2019-01" db="EMBL/GenBank/DDBJ databases">
        <authorList>
            <person name="Chen W.-M."/>
        </authorList>
    </citation>
    <scope>NUCLEOTIDE SEQUENCE [LARGE SCALE GENOMIC DNA]</scope>
    <source>
        <strain evidence="2 3">BBQ-12</strain>
    </source>
</reference>
<gene>
    <name evidence="2" type="ORF">EOD40_13580</name>
</gene>
<dbReference type="OrthoDB" id="1495646at2"/>
<dbReference type="EMBL" id="SACJ01000009">
    <property type="protein sequence ID" value="RVT73944.1"/>
    <property type="molecule type" value="Genomic_DNA"/>
</dbReference>
<keyword evidence="1" id="KW-0472">Membrane</keyword>
<organism evidence="2 3">
    <name type="scientific">Flavobacterium sufflavum</name>
    <dbReference type="NCBI Taxonomy" id="1921138"/>
    <lineage>
        <taxon>Bacteria</taxon>
        <taxon>Pseudomonadati</taxon>
        <taxon>Bacteroidota</taxon>
        <taxon>Flavobacteriia</taxon>
        <taxon>Flavobacteriales</taxon>
        <taxon>Flavobacteriaceae</taxon>
        <taxon>Flavobacterium</taxon>
    </lineage>
</organism>
<proteinExistence type="predicted"/>
<comment type="caution">
    <text evidence="2">The sequence shown here is derived from an EMBL/GenBank/DDBJ whole genome shotgun (WGS) entry which is preliminary data.</text>
</comment>
<evidence type="ECO:0000256" key="1">
    <source>
        <dbReference type="SAM" id="Phobius"/>
    </source>
</evidence>
<evidence type="ECO:0000313" key="2">
    <source>
        <dbReference type="EMBL" id="RVT73944.1"/>
    </source>
</evidence>
<name>A0A3S2U0A7_9FLAO</name>
<dbReference type="Proteomes" id="UP000285211">
    <property type="component" value="Unassembled WGS sequence"/>
</dbReference>
<evidence type="ECO:0000313" key="3">
    <source>
        <dbReference type="Proteomes" id="UP000285211"/>
    </source>
</evidence>
<feature type="transmembrane region" description="Helical" evidence="1">
    <location>
        <begin position="12"/>
        <end position="33"/>
    </location>
</feature>
<dbReference type="AlphaFoldDB" id="A0A3S2U0A7"/>
<sequence length="180" mass="20518">MNFENVTTPKKVLVLLVFFATIFGGLISGIIGINDSENYLYPYIFRFTAGIIGFTAGIYFTYKVKKYVLLNSIMQSNYSNLSMMFSLAVAGNFLLVGSSLNYSTSELRNCDRYSVKEKIYIKAGVKTPEENILIVDFNGGDQKLFCKHNFWNSIETNQKIMLCVYQSKIGFDYVRLPNDF</sequence>
<dbReference type="RefSeq" id="WP_128196434.1">
    <property type="nucleotide sequence ID" value="NZ_SACJ01000009.1"/>
</dbReference>
<keyword evidence="1" id="KW-1133">Transmembrane helix</keyword>
<feature type="transmembrane region" description="Helical" evidence="1">
    <location>
        <begin position="39"/>
        <end position="62"/>
    </location>
</feature>
<feature type="transmembrane region" description="Helical" evidence="1">
    <location>
        <begin position="83"/>
        <end position="102"/>
    </location>
</feature>
<accession>A0A3S2U0A7</accession>
<protein>
    <submittedName>
        <fullName evidence="2">Uncharacterized protein</fullName>
    </submittedName>
</protein>
<keyword evidence="3" id="KW-1185">Reference proteome</keyword>